<evidence type="ECO:0000256" key="2">
    <source>
        <dbReference type="ARBA" id="ARBA00022475"/>
    </source>
</evidence>
<feature type="transmembrane region" description="Helical" evidence="6">
    <location>
        <begin position="110"/>
        <end position="136"/>
    </location>
</feature>
<feature type="transmembrane region" description="Helical" evidence="6">
    <location>
        <begin position="71"/>
        <end position="89"/>
    </location>
</feature>
<feature type="domain" description="ABC3 transporter permease C-terminal" evidence="7">
    <location>
        <begin position="72"/>
        <end position="139"/>
    </location>
</feature>
<evidence type="ECO:0000256" key="5">
    <source>
        <dbReference type="ARBA" id="ARBA00023136"/>
    </source>
</evidence>
<dbReference type="AlphaFoldDB" id="A0A383EJ86"/>
<organism evidence="8">
    <name type="scientific">marine metagenome</name>
    <dbReference type="NCBI Taxonomy" id="408172"/>
    <lineage>
        <taxon>unclassified sequences</taxon>
        <taxon>metagenomes</taxon>
        <taxon>ecological metagenomes</taxon>
    </lineage>
</organism>
<evidence type="ECO:0000256" key="1">
    <source>
        <dbReference type="ARBA" id="ARBA00004651"/>
    </source>
</evidence>
<accession>A0A383EJ86</accession>
<dbReference type="Pfam" id="PF02687">
    <property type="entry name" value="FtsX"/>
    <property type="match status" value="1"/>
</dbReference>
<reference evidence="8" key="1">
    <citation type="submission" date="2018-05" db="EMBL/GenBank/DDBJ databases">
        <authorList>
            <person name="Lanie J.A."/>
            <person name="Ng W.-L."/>
            <person name="Kazmierczak K.M."/>
            <person name="Andrzejewski T.M."/>
            <person name="Davidsen T.M."/>
            <person name="Wayne K.J."/>
            <person name="Tettelin H."/>
            <person name="Glass J.I."/>
            <person name="Rusch D."/>
            <person name="Podicherti R."/>
            <person name="Tsui H.-C.T."/>
            <person name="Winkler M.E."/>
        </authorList>
    </citation>
    <scope>NUCLEOTIDE SEQUENCE</scope>
</reference>
<evidence type="ECO:0000256" key="4">
    <source>
        <dbReference type="ARBA" id="ARBA00022989"/>
    </source>
</evidence>
<sequence length="148" mass="16237">MDFHFHKPPGKLPLSAIFALPHNEGNATMQLGVDRYLDSEKPLQALAPDAVVGEMIDVVFQAKRFVDANQVAVAVCTGLFLVLVVMLSLRLRREEMETMFQLGCSRATIFWLQATELGIIGVASTALALALSWLTLDYVDGLMRGMGL</sequence>
<comment type="subcellular location">
    <subcellularLocation>
        <location evidence="1">Cell membrane</location>
        <topology evidence="1">Multi-pass membrane protein</topology>
    </subcellularLocation>
</comment>
<keyword evidence="2" id="KW-1003">Cell membrane</keyword>
<evidence type="ECO:0000256" key="6">
    <source>
        <dbReference type="SAM" id="Phobius"/>
    </source>
</evidence>
<evidence type="ECO:0000259" key="7">
    <source>
        <dbReference type="Pfam" id="PF02687"/>
    </source>
</evidence>
<evidence type="ECO:0000256" key="3">
    <source>
        <dbReference type="ARBA" id="ARBA00022692"/>
    </source>
</evidence>
<name>A0A383EJ86_9ZZZZ</name>
<dbReference type="GO" id="GO:0005886">
    <property type="term" value="C:plasma membrane"/>
    <property type="evidence" value="ECO:0007669"/>
    <property type="project" value="UniProtKB-SubCell"/>
</dbReference>
<keyword evidence="5 6" id="KW-0472">Membrane</keyword>
<dbReference type="InterPro" id="IPR003838">
    <property type="entry name" value="ABC3_permease_C"/>
</dbReference>
<dbReference type="EMBL" id="UINC01226434">
    <property type="protein sequence ID" value="SVE56917.1"/>
    <property type="molecule type" value="Genomic_DNA"/>
</dbReference>
<protein>
    <recommendedName>
        <fullName evidence="7">ABC3 transporter permease C-terminal domain-containing protein</fullName>
    </recommendedName>
</protein>
<proteinExistence type="predicted"/>
<gene>
    <name evidence="8" type="ORF">METZ01_LOCUS509771</name>
</gene>
<keyword evidence="4 6" id="KW-1133">Transmembrane helix</keyword>
<keyword evidence="3 6" id="KW-0812">Transmembrane</keyword>
<evidence type="ECO:0000313" key="8">
    <source>
        <dbReference type="EMBL" id="SVE56917.1"/>
    </source>
</evidence>